<accession>A0A5D0NPY5</accession>
<dbReference type="Pfam" id="PF10604">
    <property type="entry name" value="Polyketide_cyc2"/>
    <property type="match status" value="1"/>
</dbReference>
<evidence type="ECO:0000313" key="1">
    <source>
        <dbReference type="EMBL" id="TYB46673.1"/>
    </source>
</evidence>
<reference evidence="1 2" key="1">
    <citation type="submission" date="2019-08" db="EMBL/GenBank/DDBJ databases">
        <title>Actinomadura sp. nov. CYP1-5 isolated from mountain soil.</title>
        <authorList>
            <person name="Songsumanus A."/>
            <person name="Kuncharoen N."/>
            <person name="Kudo T."/>
            <person name="Yuki M."/>
            <person name="Igarashi Y."/>
            <person name="Tanasupawat S."/>
        </authorList>
    </citation>
    <scope>NUCLEOTIDE SEQUENCE [LARGE SCALE GENOMIC DNA]</scope>
    <source>
        <strain evidence="1 2">JCM 14158</strain>
    </source>
</reference>
<dbReference type="SUPFAM" id="SSF55961">
    <property type="entry name" value="Bet v1-like"/>
    <property type="match status" value="1"/>
</dbReference>
<proteinExistence type="predicted"/>
<protein>
    <submittedName>
        <fullName evidence="1">SRPBCC family protein</fullName>
    </submittedName>
</protein>
<dbReference type="InterPro" id="IPR019587">
    <property type="entry name" value="Polyketide_cyclase/dehydratase"/>
</dbReference>
<keyword evidence="2" id="KW-1185">Reference proteome</keyword>
<name>A0A5D0NPY5_9ACTN</name>
<comment type="caution">
    <text evidence="1">The sequence shown here is derived from an EMBL/GenBank/DDBJ whole genome shotgun (WGS) entry which is preliminary data.</text>
</comment>
<dbReference type="RefSeq" id="WP_067891151.1">
    <property type="nucleotide sequence ID" value="NZ_VSFG01000002.1"/>
</dbReference>
<dbReference type="STRING" id="1220554.GCA_001552135_03031"/>
<sequence length="152" mass="16235">MSAVAVHAEAVSAAPADRLFAVLTDWPRHADWMPFTRAEGGDKVGDGLRAFTGIGPVGFLDTMVITDWRPGRRVAVKHTGRVVRGEAWFKVVPEGAGSRVVWAERVDLPLGPLGRAGWLAAGPVVRAFMRLGLRRLAALAETLDDRSVGGVG</sequence>
<dbReference type="AlphaFoldDB" id="A0A5D0NPY5"/>
<dbReference type="InterPro" id="IPR023393">
    <property type="entry name" value="START-like_dom_sf"/>
</dbReference>
<dbReference type="EMBL" id="VSFG01000002">
    <property type="protein sequence ID" value="TYB46673.1"/>
    <property type="molecule type" value="Genomic_DNA"/>
</dbReference>
<evidence type="ECO:0000313" key="2">
    <source>
        <dbReference type="Proteomes" id="UP000323380"/>
    </source>
</evidence>
<gene>
    <name evidence="1" type="ORF">FXF69_15815</name>
</gene>
<dbReference type="Proteomes" id="UP000323380">
    <property type="component" value="Unassembled WGS sequence"/>
</dbReference>
<organism evidence="1 2">
    <name type="scientific">Actinomadura chibensis</name>
    <dbReference type="NCBI Taxonomy" id="392828"/>
    <lineage>
        <taxon>Bacteria</taxon>
        <taxon>Bacillati</taxon>
        <taxon>Actinomycetota</taxon>
        <taxon>Actinomycetes</taxon>
        <taxon>Streptosporangiales</taxon>
        <taxon>Thermomonosporaceae</taxon>
        <taxon>Actinomadura</taxon>
    </lineage>
</organism>
<dbReference type="Gene3D" id="3.30.530.20">
    <property type="match status" value="1"/>
</dbReference>